<dbReference type="EMBL" id="LT962688">
    <property type="protein sequence ID" value="SOR28771.1"/>
    <property type="molecule type" value="Genomic_DNA"/>
</dbReference>
<gene>
    <name evidence="3" type="ORF">TK0001_2169</name>
</gene>
<organism evidence="3 4">
    <name type="scientific">Methylorubrum extorquens</name>
    <name type="common">Methylobacterium dichloromethanicum</name>
    <name type="synonym">Methylobacterium extorquens</name>
    <dbReference type="NCBI Taxonomy" id="408"/>
    <lineage>
        <taxon>Bacteria</taxon>
        <taxon>Pseudomonadati</taxon>
        <taxon>Pseudomonadota</taxon>
        <taxon>Alphaproteobacteria</taxon>
        <taxon>Hyphomicrobiales</taxon>
        <taxon>Methylobacteriaceae</taxon>
        <taxon>Methylorubrum</taxon>
    </lineage>
</organism>
<evidence type="ECO:0000313" key="4">
    <source>
        <dbReference type="Proteomes" id="UP000233769"/>
    </source>
</evidence>
<keyword evidence="2" id="KW-0472">Membrane</keyword>
<keyword evidence="2" id="KW-0812">Transmembrane</keyword>
<dbReference type="AlphaFoldDB" id="A0A2N9AN36"/>
<proteinExistence type="predicted"/>
<sequence length="98" mass="10429">MAPLAPRTAPAPPPMAFAEHASTEGSLRGWRRPCYGLGMSRFRRLVDPAVLTLILSLVVGSLWLGTHRHDSDFGAGFVLGLIAGGSLAFMALGSRRRG</sequence>
<evidence type="ECO:0000256" key="2">
    <source>
        <dbReference type="SAM" id="Phobius"/>
    </source>
</evidence>
<feature type="transmembrane region" description="Helical" evidence="2">
    <location>
        <begin position="73"/>
        <end position="92"/>
    </location>
</feature>
<accession>A0A2N9AN36</accession>
<evidence type="ECO:0000313" key="3">
    <source>
        <dbReference type="EMBL" id="SOR28771.1"/>
    </source>
</evidence>
<feature type="region of interest" description="Disordered" evidence="1">
    <location>
        <begin position="1"/>
        <end position="25"/>
    </location>
</feature>
<name>A0A2N9AN36_METEX</name>
<evidence type="ECO:0000256" key="1">
    <source>
        <dbReference type="SAM" id="MobiDB-lite"/>
    </source>
</evidence>
<reference evidence="4" key="1">
    <citation type="submission" date="2017-10" db="EMBL/GenBank/DDBJ databases">
        <authorList>
            <person name="Regsiter A."/>
            <person name="William W."/>
        </authorList>
    </citation>
    <scope>NUCLEOTIDE SEQUENCE [LARGE SCALE GENOMIC DNA]</scope>
</reference>
<protein>
    <submittedName>
        <fullName evidence="3">Uncharacterized protein</fullName>
    </submittedName>
</protein>
<keyword evidence="2" id="KW-1133">Transmembrane helix</keyword>
<dbReference type="Proteomes" id="UP000233769">
    <property type="component" value="Chromosome tk0001"/>
</dbReference>
<feature type="transmembrane region" description="Helical" evidence="2">
    <location>
        <begin position="49"/>
        <end position="67"/>
    </location>
</feature>